<sequence length="162" mass="16739">MPAPVAAAASAPVIAGLVIGAVGVIAGFLGSKKASKAAKKQADLEAEQERLITGERIREIGREERQLYGETVAGYTQGGVLSSFGTMSDVPRETIGSAGSVLTEQQIEFQRERSITEKVGASKVASGLARGKATASAYKWQGYSNAATGISNILANYSAMTG</sequence>
<accession>X0RZG0</accession>
<dbReference type="EMBL" id="BARS01002878">
    <property type="protein sequence ID" value="GAF74209.1"/>
    <property type="molecule type" value="Genomic_DNA"/>
</dbReference>
<keyword evidence="1" id="KW-0472">Membrane</keyword>
<protein>
    <submittedName>
        <fullName evidence="2">Uncharacterized protein</fullName>
    </submittedName>
</protein>
<name>X0RZG0_9ZZZZ</name>
<organism evidence="2">
    <name type="scientific">marine sediment metagenome</name>
    <dbReference type="NCBI Taxonomy" id="412755"/>
    <lineage>
        <taxon>unclassified sequences</taxon>
        <taxon>metagenomes</taxon>
        <taxon>ecological metagenomes</taxon>
    </lineage>
</organism>
<comment type="caution">
    <text evidence="2">The sequence shown here is derived from an EMBL/GenBank/DDBJ whole genome shotgun (WGS) entry which is preliminary data.</text>
</comment>
<dbReference type="AlphaFoldDB" id="X0RZG0"/>
<evidence type="ECO:0000256" key="1">
    <source>
        <dbReference type="SAM" id="Phobius"/>
    </source>
</evidence>
<reference evidence="2" key="1">
    <citation type="journal article" date="2014" name="Front. Microbiol.">
        <title>High frequency of phylogenetically diverse reductive dehalogenase-homologous genes in deep subseafloor sedimentary metagenomes.</title>
        <authorList>
            <person name="Kawai M."/>
            <person name="Futagami T."/>
            <person name="Toyoda A."/>
            <person name="Takaki Y."/>
            <person name="Nishi S."/>
            <person name="Hori S."/>
            <person name="Arai W."/>
            <person name="Tsubouchi T."/>
            <person name="Morono Y."/>
            <person name="Uchiyama I."/>
            <person name="Ito T."/>
            <person name="Fujiyama A."/>
            <person name="Inagaki F."/>
            <person name="Takami H."/>
        </authorList>
    </citation>
    <scope>NUCLEOTIDE SEQUENCE</scope>
    <source>
        <strain evidence="2">Expedition CK06-06</strain>
    </source>
</reference>
<proteinExistence type="predicted"/>
<keyword evidence="1" id="KW-1133">Transmembrane helix</keyword>
<evidence type="ECO:0000313" key="2">
    <source>
        <dbReference type="EMBL" id="GAF74209.1"/>
    </source>
</evidence>
<feature type="transmembrane region" description="Helical" evidence="1">
    <location>
        <begin position="6"/>
        <end position="30"/>
    </location>
</feature>
<gene>
    <name evidence="2" type="ORF">S01H1_05530</name>
</gene>
<keyword evidence="1" id="KW-0812">Transmembrane</keyword>